<dbReference type="PANTHER" id="PTHR10253">
    <property type="entry name" value="POLYCOMB PROTEIN"/>
    <property type="match status" value="1"/>
</dbReference>
<evidence type="ECO:0000256" key="2">
    <source>
        <dbReference type="ARBA" id="ARBA00022574"/>
    </source>
</evidence>
<feature type="compositionally biased region" description="Basic and acidic residues" evidence="7">
    <location>
        <begin position="450"/>
        <end position="459"/>
    </location>
</feature>
<dbReference type="InterPro" id="IPR036322">
    <property type="entry name" value="WD40_repeat_dom_sf"/>
</dbReference>
<evidence type="ECO:0000256" key="6">
    <source>
        <dbReference type="PROSITE-ProRule" id="PRU00221"/>
    </source>
</evidence>
<keyword evidence="5" id="KW-0804">Transcription</keyword>
<dbReference type="PROSITE" id="PS00678">
    <property type="entry name" value="WD_REPEATS_1"/>
    <property type="match status" value="1"/>
</dbReference>
<organism evidence="8 9">
    <name type="scientific">Volvox africanus</name>
    <dbReference type="NCBI Taxonomy" id="51714"/>
    <lineage>
        <taxon>Eukaryota</taxon>
        <taxon>Viridiplantae</taxon>
        <taxon>Chlorophyta</taxon>
        <taxon>core chlorophytes</taxon>
        <taxon>Chlorophyceae</taxon>
        <taxon>CS clade</taxon>
        <taxon>Chlamydomonadales</taxon>
        <taxon>Volvocaceae</taxon>
        <taxon>Volvox</taxon>
    </lineage>
</organism>
<evidence type="ECO:0000256" key="4">
    <source>
        <dbReference type="ARBA" id="ARBA00023015"/>
    </source>
</evidence>
<dbReference type="InterPro" id="IPR015943">
    <property type="entry name" value="WD40/YVTN_repeat-like_dom_sf"/>
</dbReference>
<evidence type="ECO:0000256" key="1">
    <source>
        <dbReference type="ARBA" id="ARBA00008075"/>
    </source>
</evidence>
<evidence type="ECO:0000313" key="8">
    <source>
        <dbReference type="EMBL" id="GLI69094.1"/>
    </source>
</evidence>
<dbReference type="InterPro" id="IPR051243">
    <property type="entry name" value="PcG_WD-repeat"/>
</dbReference>
<keyword evidence="2 6" id="KW-0853">WD repeat</keyword>
<reference evidence="8 9" key="1">
    <citation type="journal article" date="2023" name="IScience">
        <title>Expanded male sex-determining region conserved during the evolution of homothallism in the green alga Volvox.</title>
        <authorList>
            <person name="Yamamoto K."/>
            <person name="Matsuzaki R."/>
            <person name="Mahakham W."/>
            <person name="Heman W."/>
            <person name="Sekimoto H."/>
            <person name="Kawachi M."/>
            <person name="Minakuchi Y."/>
            <person name="Toyoda A."/>
            <person name="Nozaki H."/>
        </authorList>
    </citation>
    <scope>NUCLEOTIDE SEQUENCE [LARGE SCALE GENOMIC DNA]</scope>
    <source>
        <strain evidence="8 9">NIES-4468</strain>
    </source>
</reference>
<keyword evidence="9" id="KW-1185">Reference proteome</keyword>
<name>A0ABQ5SI48_9CHLO</name>
<protein>
    <submittedName>
        <fullName evidence="8">Uncharacterized protein</fullName>
    </submittedName>
</protein>
<comment type="caution">
    <text evidence="8">The sequence shown here is derived from an EMBL/GenBank/DDBJ whole genome shotgun (WGS) entry which is preliminary data.</text>
</comment>
<comment type="similarity">
    <text evidence="1">Belongs to the WD repeat ESC family.</text>
</comment>
<dbReference type="SMART" id="SM00320">
    <property type="entry name" value="WD40"/>
    <property type="match status" value="6"/>
</dbReference>
<dbReference type="InterPro" id="IPR019775">
    <property type="entry name" value="WD40_repeat_CS"/>
</dbReference>
<evidence type="ECO:0000256" key="3">
    <source>
        <dbReference type="ARBA" id="ARBA00022737"/>
    </source>
</evidence>
<keyword evidence="4" id="KW-0805">Transcription regulation</keyword>
<evidence type="ECO:0000313" key="9">
    <source>
        <dbReference type="Proteomes" id="UP001165090"/>
    </source>
</evidence>
<gene>
    <name evidence="8" type="ORF">VaNZ11_013639</name>
</gene>
<sequence length="590" mass="61116">MNLVQTNLLREVASEVKGHGGLLQFKSHALKNLELRTVLKESHCSPIVDLVFNALDPDHRNLFASIGKDQVTIYDDEHMGDFLGVVVQYINSPSAYHHGGDVTCCAWVQMSGITKHELGDACLAVSGPEGVIQVISVVEARVITLLKGHRGEVVELRGCAGVPGLLLSLGLDSSIRLWDVAAGICLAEMASDAITLETHPEGGCFFTGHNGGRICRWNLELDMMTRIAGEPACAKPLGALDVSPSAATVPDTPGPSGGLQGLEPRQGPTYQLALRSVPPTPQQLALPGNPLGEVVDCVRCLSGERLAAKSSDGKLVVWDLGRGVQVLSLRVPGTHPPAGAGQGAAAALRNGRCRLSVTRDGAFICVGNPAGDVYVYDTSSGARAAHYSAQKVRGPARAAALSEDGRHLLTVHGNGYILRYEYIRKQQLRKRAVADTDAPDVVQVGGAEAPSEHEARDGADGDVDGAAGSSREASPEAFTEDDTSAALGQGTVAAEPARAQVKRPRPTDGDASGSYGGGSGSVDDGGGDVGGAESTGRRIKLRVRLGPRPCGGAGLVDGAGLSAGVGVVASGPGKDRDTSTDAEWSGAVEE</sequence>
<dbReference type="PROSITE" id="PS50082">
    <property type="entry name" value="WD_REPEATS_2"/>
    <property type="match status" value="1"/>
</dbReference>
<accession>A0ABQ5SI48</accession>
<evidence type="ECO:0000256" key="5">
    <source>
        <dbReference type="ARBA" id="ARBA00023163"/>
    </source>
</evidence>
<dbReference type="SUPFAM" id="SSF50978">
    <property type="entry name" value="WD40 repeat-like"/>
    <property type="match status" value="1"/>
</dbReference>
<feature type="compositionally biased region" description="Gly residues" evidence="7">
    <location>
        <begin position="514"/>
        <end position="530"/>
    </location>
</feature>
<dbReference type="InterPro" id="IPR001680">
    <property type="entry name" value="WD40_rpt"/>
</dbReference>
<keyword evidence="3" id="KW-0677">Repeat</keyword>
<proteinExistence type="inferred from homology"/>
<dbReference type="EMBL" id="BSDZ01000080">
    <property type="protein sequence ID" value="GLI69094.1"/>
    <property type="molecule type" value="Genomic_DNA"/>
</dbReference>
<feature type="region of interest" description="Disordered" evidence="7">
    <location>
        <begin position="568"/>
        <end position="590"/>
    </location>
</feature>
<feature type="region of interest" description="Disordered" evidence="7">
    <location>
        <begin position="446"/>
        <end position="537"/>
    </location>
</feature>
<dbReference type="Proteomes" id="UP001165090">
    <property type="component" value="Unassembled WGS sequence"/>
</dbReference>
<evidence type="ECO:0000256" key="7">
    <source>
        <dbReference type="SAM" id="MobiDB-lite"/>
    </source>
</evidence>
<feature type="repeat" description="WD" evidence="6">
    <location>
        <begin position="146"/>
        <end position="188"/>
    </location>
</feature>
<dbReference type="Gene3D" id="2.130.10.10">
    <property type="entry name" value="YVTN repeat-like/Quinoprotein amine dehydrogenase"/>
    <property type="match status" value="1"/>
</dbReference>